<evidence type="ECO:0000313" key="8">
    <source>
        <dbReference type="Proteomes" id="UP001600888"/>
    </source>
</evidence>
<evidence type="ECO:0000256" key="3">
    <source>
        <dbReference type="ARBA" id="ARBA00005902"/>
    </source>
</evidence>
<evidence type="ECO:0000313" key="7">
    <source>
        <dbReference type="EMBL" id="KAL2285229.1"/>
    </source>
</evidence>
<dbReference type="InterPro" id="IPR016069">
    <property type="entry name" value="Translin_C"/>
</dbReference>
<comment type="similarity">
    <text evidence="3">Belongs to the translin family.</text>
</comment>
<dbReference type="InterPro" id="IPR036081">
    <property type="entry name" value="Translin_sf"/>
</dbReference>
<dbReference type="CDD" id="cd14820">
    <property type="entry name" value="TRAX"/>
    <property type="match status" value="1"/>
</dbReference>
<proteinExistence type="inferred from homology"/>
<keyword evidence="8" id="KW-1185">Reference proteome</keyword>
<evidence type="ECO:0000256" key="6">
    <source>
        <dbReference type="SAM" id="MobiDB-lite"/>
    </source>
</evidence>
<name>A0ABR4ES00_9PEZI</name>
<dbReference type="Gene3D" id="1.20.58.190">
    <property type="entry name" value="Translin, domain 1"/>
    <property type="match status" value="1"/>
</dbReference>
<evidence type="ECO:0000256" key="1">
    <source>
        <dbReference type="ARBA" id="ARBA00004123"/>
    </source>
</evidence>
<dbReference type="Pfam" id="PF01997">
    <property type="entry name" value="Translin"/>
    <property type="match status" value="1"/>
</dbReference>
<dbReference type="Proteomes" id="UP001600888">
    <property type="component" value="Unassembled WGS sequence"/>
</dbReference>
<feature type="compositionally biased region" description="Acidic residues" evidence="6">
    <location>
        <begin position="305"/>
        <end position="315"/>
    </location>
</feature>
<dbReference type="PANTHER" id="PTHR10741">
    <property type="entry name" value="TRANSLIN AND TRANSLIN ASSOCIATED PROTEIN X"/>
    <property type="match status" value="1"/>
</dbReference>
<keyword evidence="4" id="KW-0963">Cytoplasm</keyword>
<dbReference type="Gene3D" id="1.20.58.200">
    <property type="entry name" value="Translin, domain 2"/>
    <property type="match status" value="1"/>
</dbReference>
<feature type="region of interest" description="Disordered" evidence="6">
    <location>
        <begin position="1"/>
        <end position="46"/>
    </location>
</feature>
<dbReference type="InterPro" id="IPR016068">
    <property type="entry name" value="Translin_N"/>
</dbReference>
<organism evidence="7 8">
    <name type="scientific">Diaporthe vaccinii</name>
    <dbReference type="NCBI Taxonomy" id="105482"/>
    <lineage>
        <taxon>Eukaryota</taxon>
        <taxon>Fungi</taxon>
        <taxon>Dikarya</taxon>
        <taxon>Ascomycota</taxon>
        <taxon>Pezizomycotina</taxon>
        <taxon>Sordariomycetes</taxon>
        <taxon>Sordariomycetidae</taxon>
        <taxon>Diaporthales</taxon>
        <taxon>Diaporthaceae</taxon>
        <taxon>Diaporthe</taxon>
        <taxon>Diaporthe eres species complex</taxon>
    </lineage>
</organism>
<dbReference type="EMBL" id="JBAWTH010000032">
    <property type="protein sequence ID" value="KAL2285229.1"/>
    <property type="molecule type" value="Genomic_DNA"/>
</dbReference>
<keyword evidence="5" id="KW-0539">Nucleus</keyword>
<comment type="caution">
    <text evidence="7">The sequence shown here is derived from an EMBL/GenBank/DDBJ whole genome shotgun (WGS) entry which is preliminary data.</text>
</comment>
<evidence type="ECO:0000256" key="2">
    <source>
        <dbReference type="ARBA" id="ARBA00004496"/>
    </source>
</evidence>
<accession>A0ABR4ES00</accession>
<comment type="subcellular location">
    <subcellularLocation>
        <location evidence="2">Cytoplasm</location>
    </subcellularLocation>
    <subcellularLocation>
        <location evidence="1">Nucleus</location>
    </subcellularLocation>
</comment>
<feature type="region of interest" description="Disordered" evidence="6">
    <location>
        <begin position="295"/>
        <end position="315"/>
    </location>
</feature>
<evidence type="ECO:0000256" key="5">
    <source>
        <dbReference type="ARBA" id="ARBA00023242"/>
    </source>
</evidence>
<protein>
    <recommendedName>
        <fullName evidence="9">Translin-associated protein X</fullName>
    </recommendedName>
</protein>
<sequence length="315" mass="35378">MSDIDESGLQQKQGLKRLIPDTRSNMPGQKRDYRGNAKSSGAKAPLVRNGYTPMFEAFRDELDEHHDRRERIVKASRDITALSKKIIFSLQRIRRIQPELSDQIEKDIRSRLGDISSLLAAVAPDVQGINRYRYSRSMMCIEELIEALTFAHYLRSQRLMGFSEAVAKVAELSDHPGDQMDVDARDPPAPAVTDSPRPAVQVTEEDYLMGIFDLSGEMMRFATTSAALTGKMAGGSATPPVDGRERTMVMDMQDLGSFFEMLPQQYNKSYQVKLSTLRSSVLKVEKLAYGLTVRGSERPGGWMPDDTEDPSQDEY</sequence>
<dbReference type="InterPro" id="IPR002848">
    <property type="entry name" value="Translin_fam"/>
</dbReference>
<evidence type="ECO:0008006" key="9">
    <source>
        <dbReference type="Google" id="ProtNLM"/>
    </source>
</evidence>
<evidence type="ECO:0000256" key="4">
    <source>
        <dbReference type="ARBA" id="ARBA00022490"/>
    </source>
</evidence>
<dbReference type="SUPFAM" id="SSF74784">
    <property type="entry name" value="Translin"/>
    <property type="match status" value="1"/>
</dbReference>
<reference evidence="7 8" key="1">
    <citation type="submission" date="2024-03" db="EMBL/GenBank/DDBJ databases">
        <title>A high-quality draft genome sequence of Diaporthe vaccinii, a causative agent of upright dieback and viscid rot disease in cranberry plants.</title>
        <authorList>
            <person name="Sarrasin M."/>
            <person name="Lang B.F."/>
            <person name="Burger G."/>
        </authorList>
    </citation>
    <scope>NUCLEOTIDE SEQUENCE [LARGE SCALE GENOMIC DNA]</scope>
    <source>
        <strain evidence="7 8">IS7</strain>
    </source>
</reference>
<gene>
    <name evidence="7" type="ORF">FJTKL_08438</name>
</gene>